<accession>A0A0G4F7I6</accession>
<organism evidence="4 5">
    <name type="scientific">Vitrella brassicaformis (strain CCMP3155)</name>
    <dbReference type="NCBI Taxonomy" id="1169540"/>
    <lineage>
        <taxon>Eukaryota</taxon>
        <taxon>Sar</taxon>
        <taxon>Alveolata</taxon>
        <taxon>Colpodellida</taxon>
        <taxon>Vitrellaceae</taxon>
        <taxon>Vitrella</taxon>
    </lineage>
</organism>
<feature type="compositionally biased region" description="Acidic residues" evidence="3">
    <location>
        <begin position="982"/>
        <end position="1009"/>
    </location>
</feature>
<feature type="region of interest" description="Disordered" evidence="3">
    <location>
        <begin position="976"/>
        <end position="1009"/>
    </location>
</feature>
<dbReference type="STRING" id="1169540.A0A0G4F7I6"/>
<sequence>MEDQSFMQLFWDLGDTSIGRRRRAVQLMVDTLKAEQQRGSGEKFSSDLEYSVKRLVRGLTSFRDCVRQGYASALTTVLSTFKKEVPRSDVLTQIDQATQITSKVSSNEHKDLLLGRLFGYLALQRCGFFNTKHCLPYIEGVYEGLWGVYDGKVYLQEAAAHAITLITRSVAQFDPSVSVKFITSRLSKVFDPHTLQLFADSLDQLDGDQHMMQIDDADDAQKSKTHNKKKDASGVGLRLNSPPCALLDILLRLRKRLESEMAPNDNAPDGIPPAAFKPWTFVHKNPLAGGRLRSVMVYLWGTPMYHPRLHSLWDSFLDLVFESPFNDAVSVFGTVWPEIDGHFFVTKVRYPHERNFIGFRVALEILMRLKRISLNNSDDEGNATIDDEKLQQLIKIFLVGGPHFISCLADRLTGAPSNPLFAAAHFFLDRFYELVTGDSLRSLTKPTAATQKKGKRGGSSGDSGKAVEDTAAYDATPERLQEHIMREWLWATEESTQRRSAAMWSVPMHIDGDVRMEVWWTLAEATKHRPLNRKVASRLHRMFLAPLDEGDRRAFAERAFKQLAVTHVDNEVARQVRFFVDRLVHLPHTTTATAADASNPSSAAASVDAYLLRTVSLFLFAPAHLVTGTAGTPLTLTYDGLQGEEGDLDGQETPLVPLLSIGHDTPTHEPLIHFLNGKLAGVIGETGRILCKQIHKKGGTDQGELAKAALETVRTLAALLKAAARMAEGENTIACRQQKKKKDTGEMRDVVTTMRICARGVLDSAVIGTCVEAADTAIKVAKRAVKLSKEEGGDAGGIMACAVGVSALAMYPLLAALDFSERRPAAQIHEGADEAERPSKRAKKDAHSPILPLAPPSAADTAAFQEDMANFLTHVTTLRKALLSAVPKDSKPSAASWATRVADALPPSVLLEGGGASEGMVRQVVDQMWAAVGPQASDATVRQMLQVVTGEHPMVAMTEGEGDGEENEAEEADVVMNGDNHDEGEEENEDERDGEQEEEQEQEQGEGEEDISLDAAAAFAAFAGDLELEHLPPASAVAAQKAAIDEEAKKETKRKQRLKALHDNLHVRIRALDALQAYLLHAPLDTADRLTTAMDTAIALFGVHRETLSLSASRQLGGVKGLPALVRDFARKLGSTIEAFVRRKEFRAADGGEMTAVDEAYVKGHCEALVELCSRKVPDKAQVMYSALGAALLALVFRLSASPDACARDTLTAALTQWTTKKSCHLTSSFFRFFMTRHPLWCAEVPFAAVATSARSVFLQRECIAIQGDMFVKAHMAMLAQQGKTAHAVELMMALLESCLKCLQLTQQQDGAKEFASALQRASYKKTVLEALRKALFALVTPPTDDVSADLHTARDAFLSQSAQLQELSKEEGGKKEGGGGRHQTAARNAVKLVQRLAGQNKQLLDLLAVKREEGDGVAAPAAIKDKPDEGDEDDDGQMAKPKSKKRRKDNQPVDG</sequence>
<dbReference type="PANTHER" id="PTHR13213:SF2">
    <property type="entry name" value="MYB-BINDING PROTEIN 1A"/>
    <property type="match status" value="1"/>
</dbReference>
<keyword evidence="2" id="KW-0539">Nucleus</keyword>
<evidence type="ECO:0000256" key="2">
    <source>
        <dbReference type="ARBA" id="ARBA00023242"/>
    </source>
</evidence>
<protein>
    <submittedName>
        <fullName evidence="4">Uncharacterized protein</fullName>
    </submittedName>
</protein>
<dbReference type="PANTHER" id="PTHR13213">
    <property type="entry name" value="MYB-BINDING PROTEIN 1A FAMILY MEMBER"/>
    <property type="match status" value="1"/>
</dbReference>
<keyword evidence="5" id="KW-1185">Reference proteome</keyword>
<dbReference type="VEuPathDB" id="CryptoDB:Vbra_14582"/>
<reference evidence="4 5" key="1">
    <citation type="submission" date="2014-11" db="EMBL/GenBank/DDBJ databases">
        <authorList>
            <person name="Zhu J."/>
            <person name="Qi W."/>
            <person name="Song R."/>
        </authorList>
    </citation>
    <scope>NUCLEOTIDE SEQUENCE [LARGE SCALE GENOMIC DNA]</scope>
</reference>
<proteinExistence type="predicted"/>
<evidence type="ECO:0000256" key="3">
    <source>
        <dbReference type="SAM" id="MobiDB-lite"/>
    </source>
</evidence>
<comment type="subcellular location">
    <subcellularLocation>
        <location evidence="1">Nucleus</location>
    </subcellularLocation>
</comment>
<dbReference type="OrthoDB" id="342531at2759"/>
<dbReference type="InterPro" id="IPR007015">
    <property type="entry name" value="DNA_pol_V/MYBBP1A"/>
</dbReference>
<feature type="region of interest" description="Disordered" evidence="3">
    <location>
        <begin position="1416"/>
        <end position="1456"/>
    </location>
</feature>
<feature type="compositionally biased region" description="Basic and acidic residues" evidence="3">
    <location>
        <begin position="828"/>
        <end position="839"/>
    </location>
</feature>
<feature type="region of interest" description="Disordered" evidence="3">
    <location>
        <begin position="446"/>
        <end position="467"/>
    </location>
</feature>
<feature type="region of interest" description="Disordered" evidence="3">
    <location>
        <begin position="1366"/>
        <end position="1385"/>
    </location>
</feature>
<dbReference type="Pfam" id="PF04931">
    <property type="entry name" value="DNA_pol_phi"/>
    <property type="match status" value="1"/>
</dbReference>
<gene>
    <name evidence="4" type="ORF">Vbra_14582</name>
</gene>
<feature type="region of interest" description="Disordered" evidence="3">
    <location>
        <begin position="828"/>
        <end position="856"/>
    </location>
</feature>
<dbReference type="GO" id="GO:0003677">
    <property type="term" value="F:DNA binding"/>
    <property type="evidence" value="ECO:0007669"/>
    <property type="project" value="InterPro"/>
</dbReference>
<dbReference type="Proteomes" id="UP000041254">
    <property type="component" value="Unassembled WGS sequence"/>
</dbReference>
<evidence type="ECO:0000256" key="1">
    <source>
        <dbReference type="ARBA" id="ARBA00004123"/>
    </source>
</evidence>
<dbReference type="EMBL" id="CDMY01000383">
    <property type="protein sequence ID" value="CEM08066.1"/>
    <property type="molecule type" value="Genomic_DNA"/>
</dbReference>
<feature type="compositionally biased region" description="Basic and acidic residues" evidence="3">
    <location>
        <begin position="1368"/>
        <end position="1380"/>
    </location>
</feature>
<dbReference type="GO" id="GO:0005730">
    <property type="term" value="C:nucleolus"/>
    <property type="evidence" value="ECO:0007669"/>
    <property type="project" value="InterPro"/>
</dbReference>
<name>A0A0G4F7I6_VITBC</name>
<evidence type="ECO:0000313" key="4">
    <source>
        <dbReference type="EMBL" id="CEM08066.1"/>
    </source>
</evidence>
<dbReference type="InParanoid" id="A0A0G4F7I6"/>
<evidence type="ECO:0000313" key="5">
    <source>
        <dbReference type="Proteomes" id="UP000041254"/>
    </source>
</evidence>
<dbReference type="GO" id="GO:0006355">
    <property type="term" value="P:regulation of DNA-templated transcription"/>
    <property type="evidence" value="ECO:0007669"/>
    <property type="project" value="InterPro"/>
</dbReference>